<dbReference type="InterPro" id="IPR002733">
    <property type="entry name" value="AMMECR1_domain"/>
</dbReference>
<organism evidence="2">
    <name type="scientific">Candidatus Atribacter allofermentans</name>
    <dbReference type="NCBI Taxonomy" id="1852833"/>
    <lineage>
        <taxon>Bacteria</taxon>
        <taxon>Pseudomonadati</taxon>
        <taxon>Atribacterota</taxon>
        <taxon>Atribacteria</taxon>
        <taxon>Atribacterales</taxon>
        <taxon>Atribacteraceae</taxon>
        <taxon>Atribacter</taxon>
    </lineage>
</organism>
<dbReference type="Gene3D" id="3.30.1490.150">
    <property type="entry name" value="Hypothetical protein ph0010, domain 2"/>
    <property type="match status" value="1"/>
</dbReference>
<dbReference type="InterPro" id="IPR027623">
    <property type="entry name" value="AmmeMemoSam_A"/>
</dbReference>
<comment type="caution">
    <text evidence="2">The sequence shown here is derived from an EMBL/GenBank/DDBJ whole genome shotgun (WGS) entry which is preliminary data.</text>
</comment>
<evidence type="ECO:0000259" key="1">
    <source>
        <dbReference type="PROSITE" id="PS51112"/>
    </source>
</evidence>
<dbReference type="Gene3D" id="3.30.700.20">
    <property type="entry name" value="Hypothetical protein ph0010, domain 1"/>
    <property type="match status" value="1"/>
</dbReference>
<dbReference type="AlphaFoldDB" id="A0A1V5SU42"/>
<reference evidence="2" key="1">
    <citation type="submission" date="2017-02" db="EMBL/GenBank/DDBJ databases">
        <title>Delving into the versatile metabolic prowess of the omnipresent phylum Bacteroidetes.</title>
        <authorList>
            <person name="Nobu M.K."/>
            <person name="Mei R."/>
            <person name="Narihiro T."/>
            <person name="Kuroda K."/>
            <person name="Liu W.-T."/>
        </authorList>
    </citation>
    <scope>NUCLEOTIDE SEQUENCE</scope>
    <source>
        <strain evidence="2">ADurb.Bin276</strain>
    </source>
</reference>
<dbReference type="SUPFAM" id="SSF143447">
    <property type="entry name" value="AMMECR1-like"/>
    <property type="match status" value="1"/>
</dbReference>
<sequence>MMLPNELGSILTNLARRAIEYFLVHRTYLPVPRDLFRELYEQKAGVFICLKIHGQLRGCIGTFHPQHDHLIAEIIYNAVSAAVEDPRFPPVTLKDLPDIHITVDILTPPESIDSPDQLDPKRYGVIVQRGWRRGLLLPDIEGVDSIQEQIRIARAKAGIKPNEPVELFRFRVERYSELENYEENHR</sequence>
<proteinExistence type="predicted"/>
<dbReference type="NCBIfam" id="TIGR00296">
    <property type="entry name" value="TIGR00296 family protein"/>
    <property type="match status" value="1"/>
</dbReference>
<dbReference type="EMBL" id="MWBQ01000084">
    <property type="protein sequence ID" value="OQA57988.1"/>
    <property type="molecule type" value="Genomic_DNA"/>
</dbReference>
<dbReference type="Pfam" id="PF01871">
    <property type="entry name" value="AMMECR1"/>
    <property type="match status" value="1"/>
</dbReference>
<dbReference type="InterPro" id="IPR027485">
    <property type="entry name" value="AMMECR1_N"/>
</dbReference>
<dbReference type="PROSITE" id="PS51112">
    <property type="entry name" value="AMMECR1"/>
    <property type="match status" value="1"/>
</dbReference>
<feature type="domain" description="AMMECR1" evidence="1">
    <location>
        <begin position="6"/>
        <end position="186"/>
    </location>
</feature>
<name>A0A1V5SU42_9BACT</name>
<dbReference type="PANTHER" id="PTHR13016:SF0">
    <property type="entry name" value="AMME SYNDROME CANDIDATE GENE 1 PROTEIN"/>
    <property type="match status" value="1"/>
</dbReference>
<evidence type="ECO:0000313" key="2">
    <source>
        <dbReference type="EMBL" id="OQA57988.1"/>
    </source>
</evidence>
<dbReference type="NCBIfam" id="TIGR04335">
    <property type="entry name" value="AmmeMemoSam_A"/>
    <property type="match status" value="1"/>
</dbReference>
<accession>A0A1V5SU42</accession>
<dbReference type="Proteomes" id="UP000485569">
    <property type="component" value="Unassembled WGS sequence"/>
</dbReference>
<dbReference type="InterPro" id="IPR036071">
    <property type="entry name" value="AMMECR1_dom_sf"/>
</dbReference>
<dbReference type="PANTHER" id="PTHR13016">
    <property type="entry name" value="AMMECR1 HOMOLOG"/>
    <property type="match status" value="1"/>
</dbReference>
<gene>
    <name evidence="2" type="ORF">BWY41_01165</name>
</gene>
<protein>
    <recommendedName>
        <fullName evidence="1">AMMECR1 domain-containing protein</fullName>
    </recommendedName>
</protein>
<dbReference type="InterPro" id="IPR023473">
    <property type="entry name" value="AMMECR1"/>
</dbReference>